<feature type="transmembrane region" description="Helical" evidence="1">
    <location>
        <begin position="172"/>
        <end position="195"/>
    </location>
</feature>
<gene>
    <name evidence="2" type="ORF">NCER_102089</name>
</gene>
<evidence type="ECO:0000313" key="2">
    <source>
        <dbReference type="EMBL" id="EEQ81466.1"/>
    </source>
</evidence>
<dbReference type="KEGG" id="nce:NCER_102089"/>
<accession>C4VBD6</accession>
<dbReference type="EMBL" id="ACOL01000499">
    <property type="protein sequence ID" value="EEQ81466.1"/>
    <property type="molecule type" value="Genomic_DNA"/>
</dbReference>
<evidence type="ECO:0000256" key="1">
    <source>
        <dbReference type="SAM" id="Phobius"/>
    </source>
</evidence>
<dbReference type="Proteomes" id="UP000009082">
    <property type="component" value="Unassembled WGS sequence"/>
</dbReference>
<keyword evidence="1" id="KW-0812">Transmembrane</keyword>
<name>C4VBD6_VAIC1</name>
<sequence>MLIFSFFATIKNTIMTCLCRKEKKDILEIFVGSEISRIINHKLKLCKDLSINNSIDKDNTKDVQCFSYTNEETKKNKDAENSYCLYFKDKTIYIDITDLCKEKKKLFFFTIDILDKNGRSFTVDVCPFYYDFIKKEWICKGFCNKKKLNYNPKCSNKDTSSSTKKSRRVLRIVFYGCLTICILYLFYLYFIQFVINY</sequence>
<comment type="caution">
    <text evidence="2">The sequence shown here is derived from an EMBL/GenBank/DDBJ whole genome shotgun (WGS) entry which is preliminary data.</text>
</comment>
<dbReference type="AlphaFoldDB" id="C4VBD6"/>
<evidence type="ECO:0000313" key="3">
    <source>
        <dbReference type="Proteomes" id="UP000009082"/>
    </source>
</evidence>
<dbReference type="InParanoid" id="C4VBD6"/>
<protein>
    <submittedName>
        <fullName evidence="2">Uncharacterized protein</fullName>
    </submittedName>
</protein>
<keyword evidence="1" id="KW-0472">Membrane</keyword>
<dbReference type="HOGENOM" id="CLU_1390615_0_0_1"/>
<reference evidence="2 3" key="1">
    <citation type="journal article" date="2009" name="PLoS Pathog.">
        <title>Genomic analyses of the microsporidian Nosema ceranae, an emergent pathogen of honey bees.</title>
        <authorList>
            <person name="Cornman R.S."/>
            <person name="Chen Y.P."/>
            <person name="Schatz M.C."/>
            <person name="Street C."/>
            <person name="Zhao Y."/>
            <person name="Desany B."/>
            <person name="Egholm M."/>
            <person name="Hutchison S."/>
            <person name="Pettis J.S."/>
            <person name="Lipkin W.I."/>
            <person name="Evans J.D."/>
        </authorList>
    </citation>
    <scope>NUCLEOTIDE SEQUENCE [LARGE SCALE GENOMIC DNA]</scope>
    <source>
        <strain evidence="2 3">BRL01</strain>
    </source>
</reference>
<proteinExistence type="predicted"/>
<dbReference type="VEuPathDB" id="MicrosporidiaDB:NCER_102089"/>
<organism evidence="2 3">
    <name type="scientific">Vairimorpha ceranae (strain BRL01)</name>
    <name type="common">Microsporidian parasite</name>
    <name type="synonym">Nosema ceranae</name>
    <dbReference type="NCBI Taxonomy" id="578460"/>
    <lineage>
        <taxon>Eukaryota</taxon>
        <taxon>Fungi</taxon>
        <taxon>Fungi incertae sedis</taxon>
        <taxon>Microsporidia</taxon>
        <taxon>Nosematidae</taxon>
        <taxon>Vairimorpha</taxon>
    </lineage>
</organism>
<keyword evidence="1" id="KW-1133">Transmembrane helix</keyword>